<keyword evidence="4" id="KW-0788">Thiol protease</keyword>
<dbReference type="InterPro" id="IPR044613">
    <property type="entry name" value="Nep1/2-like"/>
</dbReference>
<accession>A0AAD7PAI8</accession>
<reference evidence="6" key="1">
    <citation type="journal article" date="2023" name="Science">
        <title>Elucidation of the pathway for biosynthesis of saponin adjuvants from the soapbark tree.</title>
        <authorList>
            <person name="Reed J."/>
            <person name="Orme A."/>
            <person name="El-Demerdash A."/>
            <person name="Owen C."/>
            <person name="Martin L.B.B."/>
            <person name="Misra R.C."/>
            <person name="Kikuchi S."/>
            <person name="Rejzek M."/>
            <person name="Martin A.C."/>
            <person name="Harkess A."/>
            <person name="Leebens-Mack J."/>
            <person name="Louveau T."/>
            <person name="Stephenson M.J."/>
            <person name="Osbourn A."/>
        </authorList>
    </citation>
    <scope>NUCLEOTIDE SEQUENCE</scope>
    <source>
        <strain evidence="6">S10</strain>
    </source>
</reference>
<dbReference type="InterPro" id="IPR003653">
    <property type="entry name" value="Peptidase_C48_C"/>
</dbReference>
<proteinExistence type="inferred from homology"/>
<dbReference type="GO" id="GO:0019784">
    <property type="term" value="F:deNEDDylase activity"/>
    <property type="evidence" value="ECO:0007669"/>
    <property type="project" value="InterPro"/>
</dbReference>
<dbReference type="PROSITE" id="PS50600">
    <property type="entry name" value="ULP_PROTEASE"/>
    <property type="match status" value="1"/>
</dbReference>
<dbReference type="Pfam" id="PF02902">
    <property type="entry name" value="Peptidase_C48"/>
    <property type="match status" value="1"/>
</dbReference>
<protein>
    <submittedName>
        <fullName evidence="6">NEDD8-specific protease 1</fullName>
    </submittedName>
</protein>
<comment type="similarity">
    <text evidence="1">Belongs to the peptidase C48 family.</text>
</comment>
<comment type="caution">
    <text evidence="6">The sequence shown here is derived from an EMBL/GenBank/DDBJ whole genome shotgun (WGS) entry which is preliminary data.</text>
</comment>
<dbReference type="InterPro" id="IPR038765">
    <property type="entry name" value="Papain-like_cys_pep_sf"/>
</dbReference>
<dbReference type="GO" id="GO:0000338">
    <property type="term" value="P:protein deneddylation"/>
    <property type="evidence" value="ECO:0007669"/>
    <property type="project" value="TreeGrafter"/>
</dbReference>
<dbReference type="AlphaFoldDB" id="A0AAD7PAI8"/>
<evidence type="ECO:0000256" key="1">
    <source>
        <dbReference type="ARBA" id="ARBA00005234"/>
    </source>
</evidence>
<evidence type="ECO:0000259" key="5">
    <source>
        <dbReference type="PROSITE" id="PS50600"/>
    </source>
</evidence>
<dbReference type="KEGG" id="qsa:O6P43_028327"/>
<evidence type="ECO:0000313" key="6">
    <source>
        <dbReference type="EMBL" id="KAJ7947760.1"/>
    </source>
</evidence>
<name>A0AAD7PAI8_QUISA</name>
<dbReference type="Proteomes" id="UP001163823">
    <property type="component" value="Chromosome 12"/>
</dbReference>
<dbReference type="EMBL" id="JARAOO010000012">
    <property type="protein sequence ID" value="KAJ7947760.1"/>
    <property type="molecule type" value="Genomic_DNA"/>
</dbReference>
<keyword evidence="3" id="KW-0378">Hydrolase</keyword>
<evidence type="ECO:0000313" key="7">
    <source>
        <dbReference type="Proteomes" id="UP001163823"/>
    </source>
</evidence>
<evidence type="ECO:0000256" key="3">
    <source>
        <dbReference type="ARBA" id="ARBA00022801"/>
    </source>
</evidence>
<dbReference type="GO" id="GO:0006508">
    <property type="term" value="P:proteolysis"/>
    <property type="evidence" value="ECO:0007669"/>
    <property type="project" value="UniProtKB-KW"/>
</dbReference>
<evidence type="ECO:0000256" key="4">
    <source>
        <dbReference type="ARBA" id="ARBA00022807"/>
    </source>
</evidence>
<dbReference type="GO" id="GO:0008234">
    <property type="term" value="F:cysteine-type peptidase activity"/>
    <property type="evidence" value="ECO:0007669"/>
    <property type="project" value="UniProtKB-KW"/>
</dbReference>
<dbReference type="Gene3D" id="3.40.395.10">
    <property type="entry name" value="Adenoviral Proteinase, Chain A"/>
    <property type="match status" value="1"/>
</dbReference>
<keyword evidence="7" id="KW-1185">Reference proteome</keyword>
<evidence type="ECO:0000256" key="2">
    <source>
        <dbReference type="ARBA" id="ARBA00022670"/>
    </source>
</evidence>
<organism evidence="6 7">
    <name type="scientific">Quillaja saponaria</name>
    <name type="common">Soap bark tree</name>
    <dbReference type="NCBI Taxonomy" id="32244"/>
    <lineage>
        <taxon>Eukaryota</taxon>
        <taxon>Viridiplantae</taxon>
        <taxon>Streptophyta</taxon>
        <taxon>Embryophyta</taxon>
        <taxon>Tracheophyta</taxon>
        <taxon>Spermatophyta</taxon>
        <taxon>Magnoliopsida</taxon>
        <taxon>eudicotyledons</taxon>
        <taxon>Gunneridae</taxon>
        <taxon>Pentapetalae</taxon>
        <taxon>rosids</taxon>
        <taxon>fabids</taxon>
        <taxon>Fabales</taxon>
        <taxon>Quillajaceae</taxon>
        <taxon>Quillaja</taxon>
    </lineage>
</organism>
<keyword evidence="2 6" id="KW-0645">Protease</keyword>
<dbReference type="PANTHER" id="PTHR46468:SF1">
    <property type="entry name" value="SENTRIN-SPECIFIC PROTEASE 8"/>
    <property type="match status" value="1"/>
</dbReference>
<gene>
    <name evidence="6" type="ORF">O6P43_028327</name>
</gene>
<feature type="domain" description="Ubiquitin-like protease family profile" evidence="5">
    <location>
        <begin position="16"/>
        <end position="181"/>
    </location>
</feature>
<dbReference type="SUPFAM" id="SSF54001">
    <property type="entry name" value="Cysteine proteinases"/>
    <property type="match status" value="1"/>
</dbReference>
<dbReference type="PANTHER" id="PTHR46468">
    <property type="entry name" value="SENTRIN-SPECIFIC PROTEASE 8"/>
    <property type="match status" value="1"/>
</dbReference>
<sequence>MMKGNSDEKILSYNDVVLRKSDLGILGGPYFLNDQIIEFYFSYLSTCCPSDDILLVPPSMTFWIMNCPAAWSLEDFLEPLHLPDKTLVIFPINDNDDVSKAGGGFHWSLLAFERKANVFVHHDSCGSMNKIHARRLYNAVARYMGFSNSAIDASFIESTDSPQQKNWYDCGLYVIGIAKVICNWHLNHRYSYADGLWFSALKEQITPSAIAGSRSEILALIRDLIARANLSDKMAVLYLETGDCARKCLI</sequence>